<reference evidence="1 2" key="1">
    <citation type="submission" date="2018-03" db="EMBL/GenBank/DDBJ databases">
        <title>Genome sequence of Paenibacillus elgii strain AC13 an antimicrobial compound producing bacteria.</title>
        <authorList>
            <person name="Kurokawa A.S."/>
            <person name="Araujo J.F."/>
            <person name="Costa R.A."/>
            <person name="Ortega D.B."/>
            <person name="Pires A.S."/>
            <person name="Pappas G.J.Jr."/>
            <person name="Franco O.L."/>
            <person name="Barreto C."/>
            <person name="Magalhaes B.S."/>
            <person name="Kruger R.H."/>
        </authorList>
    </citation>
    <scope>NUCLEOTIDE SEQUENCE [LARGE SCALE GENOMIC DNA]</scope>
    <source>
        <strain evidence="1 2">AC13</strain>
    </source>
</reference>
<dbReference type="Proteomes" id="UP000244184">
    <property type="component" value="Unassembled WGS sequence"/>
</dbReference>
<name>A0A2T6FRW7_9BACL</name>
<accession>A0A2T6FRW7</accession>
<dbReference type="EMBL" id="PYHP01000101">
    <property type="protein sequence ID" value="PUA34650.1"/>
    <property type="molecule type" value="Genomic_DNA"/>
</dbReference>
<comment type="caution">
    <text evidence="1">The sequence shown here is derived from an EMBL/GenBank/DDBJ whole genome shotgun (WGS) entry which is preliminary data.</text>
</comment>
<proteinExistence type="predicted"/>
<evidence type="ECO:0000313" key="2">
    <source>
        <dbReference type="Proteomes" id="UP000244184"/>
    </source>
</evidence>
<gene>
    <name evidence="1" type="ORF">C8Z91_34870</name>
</gene>
<organism evidence="1 2">
    <name type="scientific">Paenibacillus elgii</name>
    <dbReference type="NCBI Taxonomy" id="189691"/>
    <lineage>
        <taxon>Bacteria</taxon>
        <taxon>Bacillati</taxon>
        <taxon>Bacillota</taxon>
        <taxon>Bacilli</taxon>
        <taxon>Bacillales</taxon>
        <taxon>Paenibacillaceae</taxon>
        <taxon>Paenibacillus</taxon>
    </lineage>
</organism>
<evidence type="ECO:0000313" key="1">
    <source>
        <dbReference type="EMBL" id="PUA34650.1"/>
    </source>
</evidence>
<sequence length="100" mass="11568">MILKIEPISENEPDGVRLPEMVASVMKHHETGPKYVTTDAAYDYGRYRTRLKGQSFELMSLSQPPPILSGYSTMVRLYMCLKKIRYNVSMERSHTESPRQ</sequence>
<protein>
    <submittedName>
        <fullName evidence="1">Uncharacterized protein</fullName>
    </submittedName>
</protein>
<dbReference type="AlphaFoldDB" id="A0A2T6FRW7"/>